<dbReference type="RefSeq" id="WP_070110889.1">
    <property type="nucleotide sequence ID" value="NZ_LZFO01000034.1"/>
</dbReference>
<dbReference type="Proteomes" id="UP000175744">
    <property type="component" value="Unassembled WGS sequence"/>
</dbReference>
<evidence type="ECO:0000256" key="1">
    <source>
        <dbReference type="SAM" id="Phobius"/>
    </source>
</evidence>
<dbReference type="CDD" id="cd21809">
    <property type="entry name" value="ABC-2_lan_permease-like"/>
    <property type="match status" value="1"/>
</dbReference>
<accession>A0A1E8EXD8</accession>
<keyword evidence="1" id="KW-0472">Membrane</keyword>
<evidence type="ECO:0000313" key="2">
    <source>
        <dbReference type="EMBL" id="OFI05048.1"/>
    </source>
</evidence>
<dbReference type="OrthoDB" id="1890910at2"/>
<feature type="transmembrane region" description="Helical" evidence="1">
    <location>
        <begin position="74"/>
        <end position="94"/>
    </location>
</feature>
<reference evidence="2 3" key="1">
    <citation type="submission" date="2016-06" db="EMBL/GenBank/DDBJ databases">
        <title>Genome sequence of Clostridium acetireducens DSM 10703.</title>
        <authorList>
            <person name="Poehlein A."/>
            <person name="Fluechter S."/>
            <person name="Duerre P."/>
            <person name="Daniel R."/>
        </authorList>
    </citation>
    <scope>NUCLEOTIDE SEQUENCE [LARGE SCALE GENOMIC DNA]</scope>
    <source>
        <strain evidence="2 3">DSM 10703</strain>
    </source>
</reference>
<organism evidence="2 3">
    <name type="scientific">Clostridium acetireducens DSM 10703</name>
    <dbReference type="NCBI Taxonomy" id="1121290"/>
    <lineage>
        <taxon>Bacteria</taxon>
        <taxon>Bacillati</taxon>
        <taxon>Bacillota</taxon>
        <taxon>Clostridia</taxon>
        <taxon>Eubacteriales</taxon>
        <taxon>Clostridiaceae</taxon>
        <taxon>Clostridium</taxon>
    </lineage>
</organism>
<dbReference type="PANTHER" id="PTHR37305:SF1">
    <property type="entry name" value="MEMBRANE PROTEIN"/>
    <property type="match status" value="1"/>
</dbReference>
<keyword evidence="1" id="KW-0812">Transmembrane</keyword>
<dbReference type="STRING" id="1121290.CLAOCE_19220"/>
<feature type="transmembrane region" description="Helical" evidence="1">
    <location>
        <begin position="155"/>
        <end position="176"/>
    </location>
</feature>
<evidence type="ECO:0000313" key="3">
    <source>
        <dbReference type="Proteomes" id="UP000175744"/>
    </source>
</evidence>
<keyword evidence="1" id="KW-1133">Transmembrane helix</keyword>
<dbReference type="EMBL" id="LZFO01000034">
    <property type="protein sequence ID" value="OFI05048.1"/>
    <property type="molecule type" value="Genomic_DNA"/>
</dbReference>
<feature type="transmembrane region" description="Helical" evidence="1">
    <location>
        <begin position="188"/>
        <end position="207"/>
    </location>
</feature>
<feature type="transmembrane region" description="Helical" evidence="1">
    <location>
        <begin position="17"/>
        <end position="39"/>
    </location>
</feature>
<keyword evidence="3" id="KW-1185">Reference proteome</keyword>
<comment type="caution">
    <text evidence="2">The sequence shown here is derived from an EMBL/GenBank/DDBJ whole genome shotgun (WGS) entry which is preliminary data.</text>
</comment>
<feature type="transmembrane region" description="Helical" evidence="1">
    <location>
        <begin position="115"/>
        <end position="140"/>
    </location>
</feature>
<name>A0A1E8EXD8_9CLOT</name>
<dbReference type="PANTHER" id="PTHR37305">
    <property type="entry name" value="INTEGRAL MEMBRANE PROTEIN-RELATED"/>
    <property type="match status" value="1"/>
</dbReference>
<protein>
    <submittedName>
        <fullName evidence="2">ABC-2 family transporter protein</fullName>
    </submittedName>
</protein>
<sequence>MFLQLLKGEFLKQKRSFVWAVVFGMPLGSFLLTFLDFMIRKDYLTSSYYLKKISRGMEKFNVWDCLFFESNLTLAWFLAVPLVVTFICSILTYTEYKEDTWKVILSRPVSRKDVYLAKGAFAVILTFIVILFQGILVFFIGKIFGFKEAFQMSFLVKYIAFEMFGALAIVSVQYFISMLFSNTMVSTSIGFCFSIGAIMFLQSDLLSKIIPYSYMLNTLPFAECNNYIPVIGGIVFTIIAGCLGVYHFSNKDIN</sequence>
<feature type="transmembrane region" description="Helical" evidence="1">
    <location>
        <begin position="227"/>
        <end position="248"/>
    </location>
</feature>
<proteinExistence type="predicted"/>
<dbReference type="Pfam" id="PF12730">
    <property type="entry name" value="ABC2_membrane_4"/>
    <property type="match status" value="1"/>
</dbReference>
<gene>
    <name evidence="2" type="ORF">CLOACE_19220</name>
</gene>
<dbReference type="AlphaFoldDB" id="A0A1E8EXD8"/>